<comment type="caution">
    <text evidence="1">The sequence shown here is derived from an EMBL/GenBank/DDBJ whole genome shotgun (WGS) entry which is preliminary data.</text>
</comment>
<dbReference type="Proteomes" id="UP001266305">
    <property type="component" value="Unassembled WGS sequence"/>
</dbReference>
<evidence type="ECO:0000313" key="1">
    <source>
        <dbReference type="EMBL" id="KAK2105796.1"/>
    </source>
</evidence>
<sequence length="63" mass="7081">MQDLLITVTHTSRTVRGGIHSSQEWACLPQWPHLPWWPCPDPSFGTEREHSSSLEPLTCPSVG</sequence>
<gene>
    <name evidence="1" type="ORF">P7K49_015310</name>
</gene>
<accession>A0ABQ9V963</accession>
<name>A0ABQ9V963_SAGOE</name>
<protein>
    <submittedName>
        <fullName evidence="1">Uncharacterized protein</fullName>
    </submittedName>
</protein>
<reference evidence="1 2" key="1">
    <citation type="submission" date="2023-05" db="EMBL/GenBank/DDBJ databases">
        <title>B98-5 Cell Line De Novo Hybrid Assembly: An Optical Mapping Approach.</title>
        <authorList>
            <person name="Kananen K."/>
            <person name="Auerbach J.A."/>
            <person name="Kautto E."/>
            <person name="Blachly J.S."/>
        </authorList>
    </citation>
    <scope>NUCLEOTIDE SEQUENCE [LARGE SCALE GENOMIC DNA]</scope>
    <source>
        <strain evidence="1">B95-8</strain>
        <tissue evidence="1">Cell line</tissue>
    </source>
</reference>
<keyword evidence="2" id="KW-1185">Reference proteome</keyword>
<evidence type="ECO:0000313" key="2">
    <source>
        <dbReference type="Proteomes" id="UP001266305"/>
    </source>
</evidence>
<organism evidence="1 2">
    <name type="scientific">Saguinus oedipus</name>
    <name type="common">Cotton-top tamarin</name>
    <name type="synonym">Oedipomidas oedipus</name>
    <dbReference type="NCBI Taxonomy" id="9490"/>
    <lineage>
        <taxon>Eukaryota</taxon>
        <taxon>Metazoa</taxon>
        <taxon>Chordata</taxon>
        <taxon>Craniata</taxon>
        <taxon>Vertebrata</taxon>
        <taxon>Euteleostomi</taxon>
        <taxon>Mammalia</taxon>
        <taxon>Eutheria</taxon>
        <taxon>Euarchontoglires</taxon>
        <taxon>Primates</taxon>
        <taxon>Haplorrhini</taxon>
        <taxon>Platyrrhini</taxon>
        <taxon>Cebidae</taxon>
        <taxon>Callitrichinae</taxon>
        <taxon>Saguinus</taxon>
    </lineage>
</organism>
<dbReference type="EMBL" id="JASSZA010000007">
    <property type="protein sequence ID" value="KAK2105796.1"/>
    <property type="molecule type" value="Genomic_DNA"/>
</dbReference>
<proteinExistence type="predicted"/>
<feature type="non-terminal residue" evidence="1">
    <location>
        <position position="63"/>
    </location>
</feature>